<dbReference type="InterPro" id="IPR011041">
    <property type="entry name" value="Quinoprot_gluc/sorb_DH_b-prop"/>
</dbReference>
<dbReference type="Proteomes" id="UP000189981">
    <property type="component" value="Unassembled WGS sequence"/>
</dbReference>
<feature type="signal peptide" evidence="1">
    <location>
        <begin position="1"/>
        <end position="24"/>
    </location>
</feature>
<dbReference type="AlphaFoldDB" id="A0A1T5AAT6"/>
<reference evidence="3" key="1">
    <citation type="submission" date="2017-02" db="EMBL/GenBank/DDBJ databases">
        <authorList>
            <person name="Varghese N."/>
            <person name="Submissions S."/>
        </authorList>
    </citation>
    <scope>NUCLEOTIDE SEQUENCE [LARGE SCALE GENOMIC DNA]</scope>
    <source>
        <strain evidence="3">DSM 22385</strain>
    </source>
</reference>
<dbReference type="OrthoDB" id="1081439at2"/>
<evidence type="ECO:0000313" key="2">
    <source>
        <dbReference type="EMBL" id="SKB32068.1"/>
    </source>
</evidence>
<name>A0A1T5AAT6_9SPHI</name>
<dbReference type="SUPFAM" id="SSF50952">
    <property type="entry name" value="Soluble quinoprotein glucose dehydrogenase"/>
    <property type="match status" value="1"/>
</dbReference>
<dbReference type="RefSeq" id="WP_079701097.1">
    <property type="nucleotide sequence ID" value="NZ_FUYR01000001.1"/>
</dbReference>
<evidence type="ECO:0000313" key="3">
    <source>
        <dbReference type="Proteomes" id="UP000189981"/>
    </source>
</evidence>
<feature type="chain" id="PRO_5013160062" evidence="1">
    <location>
        <begin position="25"/>
        <end position="486"/>
    </location>
</feature>
<sequence length="486" mass="53211">MQSFNCSIRQTGLLALFLSCALSAASQQTTTAPSPAPTRQVAPIKTPVSLRPDVTIEKVMDIGPLGVRLIRNPKTGEFWYSTFDGNVFRISDFDTPKAAEHKVFSAADHGITRLQGATFLNNTLYLCGNISANGGKGTKGRMVKYDVSKAKPALVEVFNTVEYGTNATTFDHGWNALEISPDKKYIYVNSGARTDHGEVQDNRGAYPNARDNGLTSKVYRFPVGAENLVLPAETEKMKELGYIYAEGIRNAYDMAFDGNNNLFGVVNSGDYDQSEEMFWIRQGHHFGFPWQMAGVENPQQFSPWVPDPATDPFISPGAHAWVVKYFRNDPDFPKIPAGVKFSAGVQNIGPAANEYRDIATGKIVDGDITGRSVSTFNAHSVPLGLVFDTKNALSPEFKGDGFVFRYGGGSDRPGTNLLRKGGKDLLHMDMQYNAAADNFYMKTTSIANNFNAPVDAVLLDNKIYVIEHGAEGSAGGRIWKVTLPKR</sequence>
<keyword evidence="1" id="KW-0732">Signal</keyword>
<organism evidence="2 3">
    <name type="scientific">Daejeonella lutea</name>
    <dbReference type="NCBI Taxonomy" id="572036"/>
    <lineage>
        <taxon>Bacteria</taxon>
        <taxon>Pseudomonadati</taxon>
        <taxon>Bacteroidota</taxon>
        <taxon>Sphingobacteriia</taxon>
        <taxon>Sphingobacteriales</taxon>
        <taxon>Sphingobacteriaceae</taxon>
        <taxon>Daejeonella</taxon>
    </lineage>
</organism>
<dbReference type="InterPro" id="IPR011042">
    <property type="entry name" value="6-blade_b-propeller_TolB-like"/>
</dbReference>
<keyword evidence="3" id="KW-1185">Reference proteome</keyword>
<proteinExistence type="predicted"/>
<gene>
    <name evidence="2" type="ORF">SAMN05661099_0527</name>
</gene>
<dbReference type="STRING" id="572036.SAMN05661099_0527"/>
<accession>A0A1T5AAT6</accession>
<evidence type="ECO:0000256" key="1">
    <source>
        <dbReference type="SAM" id="SignalP"/>
    </source>
</evidence>
<dbReference type="Gene3D" id="2.120.10.30">
    <property type="entry name" value="TolB, C-terminal domain"/>
    <property type="match status" value="1"/>
</dbReference>
<dbReference type="EMBL" id="FUYR01000001">
    <property type="protein sequence ID" value="SKB32068.1"/>
    <property type="molecule type" value="Genomic_DNA"/>
</dbReference>
<protein>
    <submittedName>
        <fullName evidence="2">Glucose/arabinose dehydrogenase, beta-propeller fold</fullName>
    </submittedName>
</protein>